<evidence type="ECO:0000313" key="1">
    <source>
        <dbReference type="EMBL" id="AZB26696.1"/>
    </source>
</evidence>
<proteinExistence type="predicted"/>
<dbReference type="EMBL" id="CP033932">
    <property type="protein sequence ID" value="AZB26696.1"/>
    <property type="molecule type" value="Genomic_DNA"/>
</dbReference>
<gene>
    <name evidence="1" type="ORF">EG339_19950</name>
</gene>
<keyword evidence="2" id="KW-1185">Reference proteome</keyword>
<organism evidence="1 2">
    <name type="scientific">Chryseobacterium bernardetii</name>
    <dbReference type="NCBI Taxonomy" id="1241978"/>
    <lineage>
        <taxon>Bacteria</taxon>
        <taxon>Pseudomonadati</taxon>
        <taxon>Bacteroidota</taxon>
        <taxon>Flavobacteriia</taxon>
        <taxon>Flavobacteriales</taxon>
        <taxon>Weeksellaceae</taxon>
        <taxon>Chryseobacterium group</taxon>
        <taxon>Chryseobacterium</taxon>
    </lineage>
</organism>
<sequence length="95" mass="10935">MDSIKTQQLDLITDKKYIDKYFSLVIKKDLNMDINISNEYVVAHNLVSKKLILIKTFSDAALENPELYFLLSSLIQDINLRSLTKTQIVSALENQ</sequence>
<accession>A0A3G6TJ98</accession>
<dbReference type="KEGG" id="cben:EG339_19950"/>
<name>A0A3G6TJ98_9FLAO</name>
<reference evidence="2" key="1">
    <citation type="submission" date="2018-11" db="EMBL/GenBank/DDBJ databases">
        <title>Proposal to divide the Flavobacteriaceae and reorganize its genera based on Amino Acid Identity values calculated from whole genome sequences.</title>
        <authorList>
            <person name="Nicholson A.C."/>
            <person name="Gulvik C.A."/>
            <person name="Whitney A.M."/>
            <person name="Humrighouse B.W."/>
            <person name="Bell M."/>
            <person name="Holmes B."/>
            <person name="Steigerwalt A.G."/>
            <person name="Villarma A."/>
            <person name="Sheth M."/>
            <person name="Batra D."/>
            <person name="Pryor J."/>
            <person name="Bernardet J.-F."/>
            <person name="Hugo C."/>
            <person name="Kampfer P."/>
            <person name="Newman J."/>
            <person name="McQuiston J.R."/>
        </authorList>
    </citation>
    <scope>NUCLEOTIDE SEQUENCE [LARGE SCALE GENOMIC DNA]</scope>
    <source>
        <strain evidence="2">G0229</strain>
    </source>
</reference>
<dbReference type="GeneID" id="99067083"/>
<dbReference type="RefSeq" id="WP_123871610.1">
    <property type="nucleotide sequence ID" value="NZ_CP033932.1"/>
</dbReference>
<protein>
    <submittedName>
        <fullName evidence="1">Uncharacterized protein</fullName>
    </submittedName>
</protein>
<dbReference type="AlphaFoldDB" id="A0A3G6TJ98"/>
<dbReference type="Proteomes" id="UP000271193">
    <property type="component" value="Chromosome"/>
</dbReference>
<evidence type="ECO:0000313" key="2">
    <source>
        <dbReference type="Proteomes" id="UP000271193"/>
    </source>
</evidence>